<evidence type="ECO:0000313" key="2">
    <source>
        <dbReference type="Proteomes" id="UP000677244"/>
    </source>
</evidence>
<dbReference type="RefSeq" id="WP_209140045.1">
    <property type="nucleotide sequence ID" value="NZ_JAGHKO010000004.1"/>
</dbReference>
<keyword evidence="2" id="KW-1185">Reference proteome</keyword>
<reference evidence="1 2" key="1">
    <citation type="submission" date="2021-03" db="EMBL/GenBank/DDBJ databases">
        <title>Assistant Professor.</title>
        <authorList>
            <person name="Huq M.A."/>
        </authorList>
    </citation>
    <scope>NUCLEOTIDE SEQUENCE [LARGE SCALE GENOMIC DNA]</scope>
    <source>
        <strain evidence="1 2">MAH-29</strain>
    </source>
</reference>
<dbReference type="SUPFAM" id="SSF51735">
    <property type="entry name" value="NAD(P)-binding Rossmann-fold domains"/>
    <property type="match status" value="1"/>
</dbReference>
<name>A0ABS3YVN3_9BACT</name>
<proteinExistence type="predicted"/>
<dbReference type="PANTHER" id="PTHR14097">
    <property type="entry name" value="OXIDOREDUCTASE HTATIP2"/>
    <property type="match status" value="1"/>
</dbReference>
<gene>
    <name evidence="1" type="ORF">J7I42_17030</name>
</gene>
<evidence type="ECO:0000313" key="1">
    <source>
        <dbReference type="EMBL" id="MBO9201991.1"/>
    </source>
</evidence>
<evidence type="ECO:0008006" key="3">
    <source>
        <dbReference type="Google" id="ProtNLM"/>
    </source>
</evidence>
<comment type="caution">
    <text evidence="1">The sequence shown here is derived from an EMBL/GenBank/DDBJ whole genome shotgun (WGS) entry which is preliminary data.</text>
</comment>
<dbReference type="EMBL" id="JAGHKO010000004">
    <property type="protein sequence ID" value="MBO9201991.1"/>
    <property type="molecule type" value="Genomic_DNA"/>
</dbReference>
<dbReference type="Gene3D" id="3.40.50.720">
    <property type="entry name" value="NAD(P)-binding Rossmann-like Domain"/>
    <property type="match status" value="1"/>
</dbReference>
<dbReference type="InterPro" id="IPR036291">
    <property type="entry name" value="NAD(P)-bd_dom_sf"/>
</dbReference>
<accession>A0ABS3YVN3</accession>
<sequence>MKVLITGSTGMVGKLVLQKCLLSDEITEIRSLVRKPTGLKHDKLAEIIIENFEDYSQHENLFKNISVAFFCLGVYTGQVGDELFKKITVNYAVEFGRTLENHSPQATMCLLSGAGADTTEKSKTSFARYKGMAENRISNLNLRFYSFRPAYIYPVEPRKEPNVGYRIIKVLYPLLKLFGEKYSIKSTELANAMFNVGLYGADKQILENQDILKYISSETYLNKA</sequence>
<dbReference type="Proteomes" id="UP000677244">
    <property type="component" value="Unassembled WGS sequence"/>
</dbReference>
<organism evidence="1 2">
    <name type="scientific">Niastella soli</name>
    <dbReference type="NCBI Taxonomy" id="2821487"/>
    <lineage>
        <taxon>Bacteria</taxon>
        <taxon>Pseudomonadati</taxon>
        <taxon>Bacteroidota</taxon>
        <taxon>Chitinophagia</taxon>
        <taxon>Chitinophagales</taxon>
        <taxon>Chitinophagaceae</taxon>
        <taxon>Niastella</taxon>
    </lineage>
</organism>
<dbReference type="PANTHER" id="PTHR14097:SF8">
    <property type="entry name" value="NAD(P)-BINDING DOMAIN-CONTAINING PROTEIN"/>
    <property type="match status" value="1"/>
</dbReference>
<protein>
    <recommendedName>
        <fullName evidence="3">NAD-dependent epimerase/dehydratase domain-containing protein</fullName>
    </recommendedName>
</protein>